<keyword evidence="3" id="KW-1185">Reference proteome</keyword>
<sequence>MLVVVVVGGLIMVGLAIVLGILESRTLQAAWGRVAVVRREVEDRARELDQRELAIEMREEQLDRRERRLDYREELQLGREEALARLEALDPEQPV</sequence>
<feature type="transmembrane region" description="Helical" evidence="1">
    <location>
        <begin position="6"/>
        <end position="22"/>
    </location>
</feature>
<evidence type="ECO:0000313" key="3">
    <source>
        <dbReference type="Proteomes" id="UP001597114"/>
    </source>
</evidence>
<keyword evidence="1" id="KW-0472">Membrane</keyword>
<accession>A0ABW4EX29</accession>
<dbReference type="EMBL" id="JBHUCO010000015">
    <property type="protein sequence ID" value="MFD1518835.1"/>
    <property type="molecule type" value="Genomic_DNA"/>
</dbReference>
<comment type="caution">
    <text evidence="2">The sequence shown here is derived from an EMBL/GenBank/DDBJ whole genome shotgun (WGS) entry which is preliminary data.</text>
</comment>
<protein>
    <submittedName>
        <fullName evidence="2">Uncharacterized protein</fullName>
    </submittedName>
</protein>
<evidence type="ECO:0000256" key="1">
    <source>
        <dbReference type="SAM" id="Phobius"/>
    </source>
</evidence>
<dbReference type="RefSeq" id="WP_344718056.1">
    <property type="nucleotide sequence ID" value="NZ_BAAAUS010000001.1"/>
</dbReference>
<gene>
    <name evidence="2" type="ORF">ACFSJD_15165</name>
</gene>
<reference evidence="3" key="1">
    <citation type="journal article" date="2019" name="Int. J. Syst. Evol. Microbiol.">
        <title>The Global Catalogue of Microorganisms (GCM) 10K type strain sequencing project: providing services to taxonomists for standard genome sequencing and annotation.</title>
        <authorList>
            <consortium name="The Broad Institute Genomics Platform"/>
            <consortium name="The Broad Institute Genome Sequencing Center for Infectious Disease"/>
            <person name="Wu L."/>
            <person name="Ma J."/>
        </authorList>
    </citation>
    <scope>NUCLEOTIDE SEQUENCE [LARGE SCALE GENOMIC DNA]</scope>
    <source>
        <strain evidence="3">CCM 7043</strain>
    </source>
</reference>
<proteinExistence type="predicted"/>
<keyword evidence="1" id="KW-1133">Transmembrane helix</keyword>
<keyword evidence="1" id="KW-0812">Transmembrane</keyword>
<organism evidence="2 3">
    <name type="scientific">Pseudonocardia yunnanensis</name>
    <dbReference type="NCBI Taxonomy" id="58107"/>
    <lineage>
        <taxon>Bacteria</taxon>
        <taxon>Bacillati</taxon>
        <taxon>Actinomycetota</taxon>
        <taxon>Actinomycetes</taxon>
        <taxon>Pseudonocardiales</taxon>
        <taxon>Pseudonocardiaceae</taxon>
        <taxon>Pseudonocardia</taxon>
    </lineage>
</organism>
<name>A0ABW4EX29_9PSEU</name>
<dbReference type="Proteomes" id="UP001597114">
    <property type="component" value="Unassembled WGS sequence"/>
</dbReference>
<evidence type="ECO:0000313" key="2">
    <source>
        <dbReference type="EMBL" id="MFD1518835.1"/>
    </source>
</evidence>